<keyword evidence="3" id="KW-0833">Ubl conjugation pathway</keyword>
<feature type="domain" description="Right handed beta helix" evidence="5">
    <location>
        <begin position="313"/>
        <end position="418"/>
    </location>
</feature>
<feature type="signal peptide" evidence="4">
    <location>
        <begin position="1"/>
        <end position="24"/>
    </location>
</feature>
<dbReference type="EMBL" id="AJ496449">
    <property type="protein sequence ID" value="CAD42945.1"/>
    <property type="molecule type" value="mRNA"/>
</dbReference>
<dbReference type="InterPro" id="IPR022441">
    <property type="entry name" value="Para_beta_helix_rpt-2"/>
</dbReference>
<protein>
    <submittedName>
        <fullName evidence="6">Mannuronan C-5-epimerase</fullName>
    </submittedName>
</protein>
<evidence type="ECO:0000256" key="3">
    <source>
        <dbReference type="ARBA" id="ARBA00022786"/>
    </source>
</evidence>
<evidence type="ECO:0000259" key="5">
    <source>
        <dbReference type="Pfam" id="PF13229"/>
    </source>
</evidence>
<dbReference type="SMART" id="SM00710">
    <property type="entry name" value="PbH1"/>
    <property type="match status" value="7"/>
</dbReference>
<reference evidence="6" key="1">
    <citation type="journal article" date="2003" name="Plant Physiol.">
        <title>Characterization of mannuronan C-5-epimerase genes from the brown alga Laminaria digitata.</title>
        <authorList>
            <person name="Nyvall P."/>
            <person name="Corre E."/>
            <person name="Boisset C."/>
            <person name="Barbeyron T."/>
            <person name="Rousvoal S."/>
            <person name="Scornet D."/>
            <person name="Kloareg B."/>
            <person name="Boyen C."/>
        </authorList>
    </citation>
    <scope>NUCLEOTIDE SEQUENCE</scope>
</reference>
<comment type="pathway">
    <text evidence="1">Protein modification; protein ubiquitination.</text>
</comment>
<evidence type="ECO:0000256" key="4">
    <source>
        <dbReference type="SAM" id="SignalP"/>
    </source>
</evidence>
<dbReference type="Gene3D" id="2.160.20.10">
    <property type="entry name" value="Single-stranded right-handed beta-helix, Pectin lyase-like"/>
    <property type="match status" value="1"/>
</dbReference>
<dbReference type="InterPro" id="IPR006626">
    <property type="entry name" value="PbH1"/>
</dbReference>
<dbReference type="Pfam" id="PF13229">
    <property type="entry name" value="Beta_helix"/>
    <property type="match status" value="1"/>
</dbReference>
<accession>Q7XAK2</accession>
<dbReference type="PANTHER" id="PTHR22990">
    <property type="entry name" value="F-BOX ONLY PROTEIN"/>
    <property type="match status" value="1"/>
</dbReference>
<organism evidence="6">
    <name type="scientific">Laminaria digitata</name>
    <dbReference type="NCBI Taxonomy" id="80365"/>
    <lineage>
        <taxon>Eukaryota</taxon>
        <taxon>Sar</taxon>
        <taxon>Stramenopiles</taxon>
        <taxon>Ochrophyta</taxon>
        <taxon>PX clade</taxon>
        <taxon>Phaeophyceae</taxon>
        <taxon>Laminariales</taxon>
        <taxon>Laminariaceae</taxon>
        <taxon>Laminaria</taxon>
    </lineage>
</organism>
<dbReference type="InterPro" id="IPR012334">
    <property type="entry name" value="Pectin_lyas_fold"/>
</dbReference>
<dbReference type="NCBIfam" id="TIGR03804">
    <property type="entry name" value="para_beta_helix"/>
    <property type="match status" value="2"/>
</dbReference>
<keyword evidence="2" id="KW-0677">Repeat</keyword>
<dbReference type="InterPro" id="IPR011050">
    <property type="entry name" value="Pectin_lyase_fold/virulence"/>
</dbReference>
<evidence type="ECO:0000256" key="1">
    <source>
        <dbReference type="ARBA" id="ARBA00004906"/>
    </source>
</evidence>
<feature type="chain" id="PRO_5004293475" evidence="4">
    <location>
        <begin position="25"/>
        <end position="502"/>
    </location>
</feature>
<sequence length="502" mass="54773">MATATTMLRTAAIVSLLAARGADAANTSSKNKAISKPSCKSSTKVSIRYSASSKRLYLESADGKTRGGCVTLEEIWKDLDGSAPLYAVKPSSGDVSSSATGTWLLTEDLYVEDGITLQVHGTSAGGNANELRLLSTSKDFINLRAHGGSLDFVSTKVFAWDTSKNKVRTDGSKARSYISAVSEIITDSKEKCDGKAKKTMGEARMDIEDSEMAYLGYQGSESYGLTWKVRGFCKDGSNPEVFDEVNVYGNIYDSDIHHNHFGVYTYGHEQGDWRRNKMHHNREYGFDPHDDSDFLTIHDNKVYNNGNHGIIASKRCNGVSIQGNEVYNGSSKSVGIFLHRSSDDAIVKDNYVHDNGDAGMALMESFNADVSNNKFEDNKYGVRLSVGCADNVFSKNVISDSSKYNVYTYEGSDDPWVVDSGRSQDNIFSDNTITGGDESIKLTMADGTEFIDNTFKRAKTARFEDAETTLMSGNTGLGSATLKVSKGACFDKKSDSDYKPVC</sequence>
<dbReference type="SUPFAM" id="SSF51126">
    <property type="entry name" value="Pectin lyase-like"/>
    <property type="match status" value="1"/>
</dbReference>
<dbReference type="InterPro" id="IPR051550">
    <property type="entry name" value="SCF-Subunits/Alg-Epimerases"/>
</dbReference>
<keyword evidence="4" id="KW-0732">Signal</keyword>
<dbReference type="InterPro" id="IPR039448">
    <property type="entry name" value="Beta_helix"/>
</dbReference>
<evidence type="ECO:0000313" key="6">
    <source>
        <dbReference type="EMBL" id="CAD42945.1"/>
    </source>
</evidence>
<dbReference type="SMR" id="Q7XAK2"/>
<dbReference type="AlphaFoldDB" id="Q7XAK2"/>
<name>Q7XAK2_9PHAE</name>
<dbReference type="PANTHER" id="PTHR22990:SF15">
    <property type="entry name" value="F-BOX ONLY PROTEIN 10"/>
    <property type="match status" value="1"/>
</dbReference>
<gene>
    <name evidence="6" type="primary">epi</name>
</gene>
<proteinExistence type="evidence at transcript level"/>
<evidence type="ECO:0000256" key="2">
    <source>
        <dbReference type="ARBA" id="ARBA00022737"/>
    </source>
</evidence>